<evidence type="ECO:0000313" key="2">
    <source>
        <dbReference type="EMBL" id="SDZ63255.1"/>
    </source>
</evidence>
<name>A0A1H3UN50_9BURK</name>
<gene>
    <name evidence="2" type="ORF">SAMN05421547_1651</name>
</gene>
<dbReference type="EMBL" id="FNPE01000065">
    <property type="protein sequence ID" value="SDZ63255.1"/>
    <property type="molecule type" value="Genomic_DNA"/>
</dbReference>
<organism evidence="2 3">
    <name type="scientific">Delftia lacustris</name>
    <dbReference type="NCBI Taxonomy" id="558537"/>
    <lineage>
        <taxon>Bacteria</taxon>
        <taxon>Pseudomonadati</taxon>
        <taxon>Pseudomonadota</taxon>
        <taxon>Betaproteobacteria</taxon>
        <taxon>Burkholderiales</taxon>
        <taxon>Comamonadaceae</taxon>
        <taxon>Delftia</taxon>
    </lineage>
</organism>
<protein>
    <submittedName>
        <fullName evidence="2">Uncharacterized protein</fullName>
    </submittedName>
</protein>
<keyword evidence="1" id="KW-0732">Signal</keyword>
<feature type="signal peptide" evidence="1">
    <location>
        <begin position="1"/>
        <end position="17"/>
    </location>
</feature>
<dbReference type="Proteomes" id="UP000183417">
    <property type="component" value="Unassembled WGS sequence"/>
</dbReference>
<accession>A0A1H3UN50</accession>
<feature type="chain" id="PRO_5010194355" evidence="1">
    <location>
        <begin position="18"/>
        <end position="84"/>
    </location>
</feature>
<reference evidence="2 3" key="1">
    <citation type="submission" date="2016-10" db="EMBL/GenBank/DDBJ databases">
        <authorList>
            <person name="de Groot N.N."/>
        </authorList>
    </citation>
    <scope>NUCLEOTIDE SEQUENCE [LARGE SCALE GENOMIC DNA]</scope>
    <source>
        <strain evidence="2 3">LMG 24775</strain>
    </source>
</reference>
<dbReference type="AlphaFoldDB" id="A0A1H3UN50"/>
<sequence>MRWSLLMFAGLPFAAQAAIDQPSGPAGSIGVENLIWLVVLSCAVGWVTREVVQSTGRYTPEEEAMFTGTAALIGGPILTWLFFF</sequence>
<evidence type="ECO:0000313" key="3">
    <source>
        <dbReference type="Proteomes" id="UP000183417"/>
    </source>
</evidence>
<evidence type="ECO:0000256" key="1">
    <source>
        <dbReference type="SAM" id="SignalP"/>
    </source>
</evidence>
<proteinExistence type="predicted"/>